<dbReference type="PIRSF" id="PIRSF001217">
    <property type="entry name" value="Protease_4_SppA"/>
    <property type="match status" value="1"/>
</dbReference>
<feature type="domain" description="Peptidase S49" evidence="5">
    <location>
        <begin position="375"/>
        <end position="525"/>
    </location>
</feature>
<evidence type="ECO:0000259" key="5">
    <source>
        <dbReference type="Pfam" id="PF01343"/>
    </source>
</evidence>
<name>A0ABX0TTM7_9SPHN</name>
<dbReference type="RefSeq" id="WP_167073832.1">
    <property type="nucleotide sequence ID" value="NZ_JAAOZC010000006.1"/>
</dbReference>
<keyword evidence="7" id="KW-1185">Reference proteome</keyword>
<dbReference type="GO" id="GO:0008233">
    <property type="term" value="F:peptidase activity"/>
    <property type="evidence" value="ECO:0007669"/>
    <property type="project" value="UniProtKB-KW"/>
</dbReference>
<keyword evidence="2 6" id="KW-0645">Protease</keyword>
<evidence type="ECO:0000256" key="4">
    <source>
        <dbReference type="ARBA" id="ARBA00022825"/>
    </source>
</evidence>
<dbReference type="InterPro" id="IPR002142">
    <property type="entry name" value="Peptidase_S49"/>
</dbReference>
<dbReference type="Gene3D" id="6.20.330.10">
    <property type="match status" value="1"/>
</dbReference>
<keyword evidence="4" id="KW-0720">Serine protease</keyword>
<comment type="caution">
    <text evidence="6">The sequence shown here is derived from an EMBL/GenBank/DDBJ whole genome shotgun (WGS) entry which is preliminary data.</text>
</comment>
<dbReference type="PANTHER" id="PTHR33209:SF1">
    <property type="entry name" value="PEPTIDASE S49 DOMAIN-CONTAINING PROTEIN"/>
    <property type="match status" value="1"/>
</dbReference>
<dbReference type="InterPro" id="IPR047217">
    <property type="entry name" value="S49_SppA_67K_type_N"/>
</dbReference>
<evidence type="ECO:0000256" key="2">
    <source>
        <dbReference type="ARBA" id="ARBA00022670"/>
    </source>
</evidence>
<evidence type="ECO:0000313" key="7">
    <source>
        <dbReference type="Proteomes" id="UP000727456"/>
    </source>
</evidence>
<dbReference type="EC" id="3.4.21.-" evidence="6"/>
<dbReference type="Gene3D" id="3.90.226.10">
    <property type="entry name" value="2-enoyl-CoA Hydratase, Chain A, domain 1"/>
    <property type="match status" value="3"/>
</dbReference>
<evidence type="ECO:0000256" key="1">
    <source>
        <dbReference type="ARBA" id="ARBA00008683"/>
    </source>
</evidence>
<evidence type="ECO:0000256" key="3">
    <source>
        <dbReference type="ARBA" id="ARBA00022801"/>
    </source>
</evidence>
<reference evidence="6 7" key="1">
    <citation type="submission" date="2020-03" db="EMBL/GenBank/DDBJ databases">
        <title>Genomic Encyclopedia of Type Strains, Phase III (KMG-III): the genomes of soil and plant-associated and newly described type strains.</title>
        <authorList>
            <person name="Whitman W."/>
        </authorList>
    </citation>
    <scope>NUCLEOTIDE SEQUENCE [LARGE SCALE GENOMIC DNA]</scope>
    <source>
        <strain evidence="6 7">CECT 8804</strain>
    </source>
</reference>
<keyword evidence="3 6" id="KW-0378">Hydrolase</keyword>
<dbReference type="GO" id="GO:0006508">
    <property type="term" value="P:proteolysis"/>
    <property type="evidence" value="ECO:0007669"/>
    <property type="project" value="UniProtKB-KW"/>
</dbReference>
<dbReference type="InterPro" id="IPR004634">
    <property type="entry name" value="Pept_S49_pIV"/>
</dbReference>
<dbReference type="Pfam" id="PF01343">
    <property type="entry name" value="Peptidase_S49"/>
    <property type="match status" value="2"/>
</dbReference>
<protein>
    <submittedName>
        <fullName evidence="6">Protease-4</fullName>
        <ecNumber evidence="6">3.4.21.-</ecNumber>
    </submittedName>
</protein>
<evidence type="ECO:0000313" key="6">
    <source>
        <dbReference type="EMBL" id="NIJ08811.1"/>
    </source>
</evidence>
<dbReference type="NCBIfam" id="TIGR00705">
    <property type="entry name" value="SppA_67K"/>
    <property type="match status" value="1"/>
</dbReference>
<dbReference type="PANTHER" id="PTHR33209">
    <property type="entry name" value="PROTEASE 4"/>
    <property type="match status" value="1"/>
</dbReference>
<feature type="domain" description="Peptidase S49" evidence="5">
    <location>
        <begin position="126"/>
        <end position="275"/>
    </location>
</feature>
<proteinExistence type="inferred from homology"/>
<organism evidence="6 7">
    <name type="scientific">Sphingomonas vulcanisoli</name>
    <dbReference type="NCBI Taxonomy" id="1658060"/>
    <lineage>
        <taxon>Bacteria</taxon>
        <taxon>Pseudomonadati</taxon>
        <taxon>Pseudomonadota</taxon>
        <taxon>Alphaproteobacteria</taxon>
        <taxon>Sphingomonadales</taxon>
        <taxon>Sphingomonadaceae</taxon>
        <taxon>Sphingomonas</taxon>
    </lineage>
</organism>
<dbReference type="CDD" id="cd07023">
    <property type="entry name" value="S49_Sppa_N_C"/>
    <property type="match status" value="1"/>
</dbReference>
<dbReference type="CDD" id="cd07018">
    <property type="entry name" value="S49_SppA_67K_type"/>
    <property type="match status" value="1"/>
</dbReference>
<dbReference type="InterPro" id="IPR029045">
    <property type="entry name" value="ClpP/crotonase-like_dom_sf"/>
</dbReference>
<dbReference type="InterPro" id="IPR047272">
    <property type="entry name" value="S49_SppA_C"/>
</dbReference>
<dbReference type="SUPFAM" id="SSF52096">
    <property type="entry name" value="ClpP/crotonase"/>
    <property type="match status" value="2"/>
</dbReference>
<accession>A0ABX0TTM7</accession>
<comment type="similarity">
    <text evidence="1">Belongs to the peptidase S49 family.</text>
</comment>
<gene>
    <name evidence="6" type="ORF">FHS31_002435</name>
</gene>
<sequence>MRVLRWIWKLLVGIKDALVLLLLLCFFGLLFAALNTRPNPALARSGALVIKFEGALVEQPADADTLSLVSGSAPADKELRLRDVIRALHSAATDSAVKSVVLDLDRYAGGAPAATAAVAEAIDGVRRANKPVLAYATGYIDSDYLIAAHASEVWLDPMGAVLLEGYGRPQLYYKGLLDKLGVTAHLYRAGKYKSYGEPYILTHASPEAKEADQALVDSLWTVWLDNVKRARPQAKLTDYLADPASVIVPAGSNAAGALKAGLVDKIGDRIAFGKRVAELSGDAAKPRPGDYAAMPIANYLAAHAEPAAGAVGVLTIAGDIVDGERGPGTAGGDTIARLLLDELQKKDIKALVVRIDSPGGSVTASERIRSAILEAKARGLPVVVSMGSVAASGGYWVATPAEKIYAEPQTITGSIGVFGILPTFEGSLAKLGLSADGVGTTPLSGQPDVYRGVSPQFARLMQASIDDIYRRFTGLVAQSRHLPQAKVDDIAQGRVWAGGTSRQLGLVDQFGGLDDAIAFAAGRAGLSEAESRPRWIEREPNSLKALLKSLFHAGGDEPSSAALDPMTRIARQPQDAIGGALSEVMTLLQGSAVQARCLECGGFQPLPPTDSRVTDRLLMAGAKL</sequence>
<dbReference type="EMBL" id="JAAOZC010000006">
    <property type="protein sequence ID" value="NIJ08811.1"/>
    <property type="molecule type" value="Genomic_DNA"/>
</dbReference>
<dbReference type="Proteomes" id="UP000727456">
    <property type="component" value="Unassembled WGS sequence"/>
</dbReference>